<keyword evidence="3" id="KW-0496">Mitochondrion</keyword>
<dbReference type="RefSeq" id="XP_043048972.1">
    <property type="nucleotide sequence ID" value="XM_043191665.1"/>
</dbReference>
<gene>
    <name evidence="5" type="ORF">KQ657_000842</name>
</gene>
<evidence type="ECO:0000256" key="2">
    <source>
        <dbReference type="ARBA" id="ARBA00008164"/>
    </source>
</evidence>
<dbReference type="Proteomes" id="UP000790833">
    <property type="component" value="Unassembled WGS sequence"/>
</dbReference>
<comment type="subcellular location">
    <subcellularLocation>
        <location evidence="1">Mitochondrion</location>
    </subcellularLocation>
</comment>
<evidence type="ECO:0000313" key="5">
    <source>
        <dbReference type="EMBL" id="KAG7193424.1"/>
    </source>
</evidence>
<evidence type="ECO:0000256" key="3">
    <source>
        <dbReference type="ARBA" id="ARBA00023128"/>
    </source>
</evidence>
<sequence>MNKILAIRYVPTSALKALGVSKPAVSYGIRSFSNNANNLTTSLNYFQREKLPTNTIVRFVPQQTAWIVERMGKFSRILPPGMAILLPVLDRIAYVQSLKESAVEIPSQNAITSDNVLLELDGILYIKVIDPYKASYGVEDFKFAISQLAQTTMRSEIGLMTLDMVLKERTLLNNNINHVINDAAKENWGVECLRYEIRDIHPPQNVLDAMHRQVSAERSKRAEILESEGNRQSKINISEGERQSIILASEGRKQEQINRAQGEAEQIMLKSTATAEGLKLIAKAIETTPGGKDAVSLQVAQDYIKEFGKLAKETNTVIIPSNLGDMGNFMASGLSIFKQLNKEQQSTQKEIKN</sequence>
<dbReference type="GeneID" id="66114216"/>
<dbReference type="GO" id="GO:0007005">
    <property type="term" value="P:mitochondrion organization"/>
    <property type="evidence" value="ECO:0007669"/>
    <property type="project" value="TreeGrafter"/>
</dbReference>
<organism evidence="5 6">
    <name type="scientific">Scheffersomyces spartinae</name>
    <dbReference type="NCBI Taxonomy" id="45513"/>
    <lineage>
        <taxon>Eukaryota</taxon>
        <taxon>Fungi</taxon>
        <taxon>Dikarya</taxon>
        <taxon>Ascomycota</taxon>
        <taxon>Saccharomycotina</taxon>
        <taxon>Pichiomycetes</taxon>
        <taxon>Debaryomycetaceae</taxon>
        <taxon>Scheffersomyces</taxon>
    </lineage>
</organism>
<dbReference type="CDD" id="cd08829">
    <property type="entry name" value="SPFH_paraslipin"/>
    <property type="match status" value="1"/>
</dbReference>
<dbReference type="InterPro" id="IPR001972">
    <property type="entry name" value="Stomatin_HflK_fam"/>
</dbReference>
<dbReference type="InterPro" id="IPR001107">
    <property type="entry name" value="Band_7"/>
</dbReference>
<dbReference type="PRINTS" id="PR00721">
    <property type="entry name" value="STOMATIN"/>
</dbReference>
<dbReference type="PANTHER" id="PTHR43327">
    <property type="entry name" value="STOMATIN-LIKE PROTEIN 2, MITOCHONDRIAL"/>
    <property type="match status" value="1"/>
</dbReference>
<name>A0A9P8AI98_9ASCO</name>
<dbReference type="InterPro" id="IPR050710">
    <property type="entry name" value="Band7/mec-2_domain"/>
</dbReference>
<dbReference type="InterPro" id="IPR032435">
    <property type="entry name" value="STML2-like_C"/>
</dbReference>
<dbReference type="EMBL" id="JAHMUF010000012">
    <property type="protein sequence ID" value="KAG7193424.1"/>
    <property type="molecule type" value="Genomic_DNA"/>
</dbReference>
<dbReference type="GO" id="GO:0098552">
    <property type="term" value="C:side of membrane"/>
    <property type="evidence" value="ECO:0007669"/>
    <property type="project" value="UniProtKB-ARBA"/>
</dbReference>
<dbReference type="OrthoDB" id="434619at2759"/>
<evidence type="ECO:0000256" key="1">
    <source>
        <dbReference type="ARBA" id="ARBA00004173"/>
    </source>
</evidence>
<dbReference type="GO" id="GO:0005739">
    <property type="term" value="C:mitochondrion"/>
    <property type="evidence" value="ECO:0007669"/>
    <property type="project" value="UniProtKB-SubCell"/>
</dbReference>
<dbReference type="Pfam" id="PF01145">
    <property type="entry name" value="Band_7"/>
    <property type="match status" value="1"/>
</dbReference>
<comment type="similarity">
    <text evidence="2">Belongs to the band 7/mec-2 family.</text>
</comment>
<proteinExistence type="inferred from homology"/>
<evidence type="ECO:0000259" key="4">
    <source>
        <dbReference type="SMART" id="SM00244"/>
    </source>
</evidence>
<protein>
    <recommendedName>
        <fullName evidence="4">Band 7 domain-containing protein</fullName>
    </recommendedName>
</protein>
<dbReference type="Gene3D" id="3.30.479.30">
    <property type="entry name" value="Band 7 domain"/>
    <property type="match status" value="1"/>
</dbReference>
<dbReference type="Pfam" id="PF16200">
    <property type="entry name" value="Band_7_C"/>
    <property type="match status" value="1"/>
</dbReference>
<dbReference type="SUPFAM" id="SSF117892">
    <property type="entry name" value="Band 7/SPFH domain"/>
    <property type="match status" value="1"/>
</dbReference>
<dbReference type="FunFam" id="3.30.479.30:FF:000004">
    <property type="entry name" value="Putative membrane protease family, stomatin"/>
    <property type="match status" value="1"/>
</dbReference>
<dbReference type="AlphaFoldDB" id="A0A9P8AI98"/>
<evidence type="ECO:0000313" key="6">
    <source>
        <dbReference type="Proteomes" id="UP000790833"/>
    </source>
</evidence>
<dbReference type="PANTHER" id="PTHR43327:SF10">
    <property type="entry name" value="STOMATIN-LIKE PROTEIN 2, MITOCHONDRIAL"/>
    <property type="match status" value="1"/>
</dbReference>
<accession>A0A9P8AI98</accession>
<feature type="domain" description="Band 7" evidence="4">
    <location>
        <begin position="55"/>
        <end position="214"/>
    </location>
</feature>
<reference evidence="5" key="1">
    <citation type="submission" date="2021-03" db="EMBL/GenBank/DDBJ databases">
        <authorList>
            <person name="Palmer J.M."/>
        </authorList>
    </citation>
    <scope>NUCLEOTIDE SEQUENCE</scope>
    <source>
        <strain evidence="5">ARV_011</strain>
    </source>
</reference>
<dbReference type="SMART" id="SM00244">
    <property type="entry name" value="PHB"/>
    <property type="match status" value="1"/>
</dbReference>
<dbReference type="GO" id="GO:0005886">
    <property type="term" value="C:plasma membrane"/>
    <property type="evidence" value="ECO:0007669"/>
    <property type="project" value="UniProtKB-ARBA"/>
</dbReference>
<comment type="caution">
    <text evidence="5">The sequence shown here is derived from an EMBL/GenBank/DDBJ whole genome shotgun (WGS) entry which is preliminary data.</text>
</comment>
<dbReference type="InterPro" id="IPR036013">
    <property type="entry name" value="Band_7/SPFH_dom_sf"/>
</dbReference>
<keyword evidence="6" id="KW-1185">Reference proteome</keyword>